<evidence type="ECO:0000313" key="5">
    <source>
        <dbReference type="EMBL" id="KJZ13081.1"/>
    </source>
</evidence>
<dbReference type="SUPFAM" id="SSF52317">
    <property type="entry name" value="Class I glutamine amidotransferase-like"/>
    <property type="match status" value="1"/>
</dbReference>
<dbReference type="InterPro" id="IPR002818">
    <property type="entry name" value="DJ-1/PfpI"/>
</dbReference>
<dbReference type="Pfam" id="PF01965">
    <property type="entry name" value="DJ-1_PfpI"/>
    <property type="match status" value="1"/>
</dbReference>
<dbReference type="InterPro" id="IPR009057">
    <property type="entry name" value="Homeodomain-like_sf"/>
</dbReference>
<keyword evidence="2" id="KW-0238">DNA-binding</keyword>
<keyword evidence="3" id="KW-0804">Transcription</keyword>
<proteinExistence type="predicted"/>
<dbReference type="GO" id="GO:0003700">
    <property type="term" value="F:DNA-binding transcription factor activity"/>
    <property type="evidence" value="ECO:0007669"/>
    <property type="project" value="InterPro"/>
</dbReference>
<dbReference type="PANTHER" id="PTHR43130:SF11">
    <property type="entry name" value="TRANSCRIPTIONAL REGULATORY PROTEIN"/>
    <property type="match status" value="1"/>
</dbReference>
<dbReference type="EMBL" id="JXYA01000002">
    <property type="protein sequence ID" value="KJZ13081.1"/>
    <property type="molecule type" value="Genomic_DNA"/>
</dbReference>
<dbReference type="InterPro" id="IPR029062">
    <property type="entry name" value="Class_I_gatase-like"/>
</dbReference>
<dbReference type="InterPro" id="IPR018060">
    <property type="entry name" value="HTH_AraC"/>
</dbReference>
<dbReference type="InterPro" id="IPR018062">
    <property type="entry name" value="HTH_AraC-typ_CS"/>
</dbReference>
<dbReference type="SMART" id="SM00342">
    <property type="entry name" value="HTH_ARAC"/>
    <property type="match status" value="1"/>
</dbReference>
<dbReference type="Pfam" id="PF12833">
    <property type="entry name" value="HTH_18"/>
    <property type="match status" value="1"/>
</dbReference>
<dbReference type="OrthoDB" id="9803764at2"/>
<gene>
    <name evidence="5" type="ORF">TW77_01750</name>
</gene>
<dbReference type="SUPFAM" id="SSF46689">
    <property type="entry name" value="Homeodomain-like"/>
    <property type="match status" value="2"/>
</dbReference>
<dbReference type="Gene3D" id="3.40.50.880">
    <property type="match status" value="1"/>
</dbReference>
<organism evidence="5 6">
    <name type="scientific">Pseudoalteromonas rubra</name>
    <dbReference type="NCBI Taxonomy" id="43658"/>
    <lineage>
        <taxon>Bacteria</taxon>
        <taxon>Pseudomonadati</taxon>
        <taxon>Pseudomonadota</taxon>
        <taxon>Gammaproteobacteria</taxon>
        <taxon>Alteromonadales</taxon>
        <taxon>Pseudoalteromonadaceae</taxon>
        <taxon>Pseudoalteromonas</taxon>
    </lineage>
</organism>
<dbReference type="PATRIC" id="fig|43658.5.peg.363"/>
<reference evidence="5 6" key="1">
    <citation type="journal article" date="2015" name="BMC Genomics">
        <title>Genome mining reveals unlocked bioactive potential of marine Gram-negative bacteria.</title>
        <authorList>
            <person name="Machado H."/>
            <person name="Sonnenschein E.C."/>
            <person name="Melchiorsen J."/>
            <person name="Gram L."/>
        </authorList>
    </citation>
    <scope>NUCLEOTIDE SEQUENCE [LARGE SCALE GENOMIC DNA]</scope>
    <source>
        <strain evidence="5 6">S2471</strain>
    </source>
</reference>
<dbReference type="Gene3D" id="1.10.10.60">
    <property type="entry name" value="Homeodomain-like"/>
    <property type="match status" value="2"/>
</dbReference>
<comment type="caution">
    <text evidence="5">The sequence shown here is derived from an EMBL/GenBank/DDBJ whole genome shotgun (WGS) entry which is preliminary data.</text>
</comment>
<dbReference type="CDD" id="cd03138">
    <property type="entry name" value="GATase1_AraC_2"/>
    <property type="match status" value="1"/>
</dbReference>
<dbReference type="PANTHER" id="PTHR43130">
    <property type="entry name" value="ARAC-FAMILY TRANSCRIPTIONAL REGULATOR"/>
    <property type="match status" value="1"/>
</dbReference>
<protein>
    <submittedName>
        <fullName evidence="5">AraC family transcriptional regulator</fullName>
    </submittedName>
</protein>
<dbReference type="Proteomes" id="UP000033452">
    <property type="component" value="Unassembled WGS sequence"/>
</dbReference>
<dbReference type="InterPro" id="IPR052158">
    <property type="entry name" value="INH-QAR"/>
</dbReference>
<evidence type="ECO:0000256" key="1">
    <source>
        <dbReference type="ARBA" id="ARBA00023015"/>
    </source>
</evidence>
<evidence type="ECO:0000259" key="4">
    <source>
        <dbReference type="PROSITE" id="PS01124"/>
    </source>
</evidence>
<dbReference type="GO" id="GO:0043565">
    <property type="term" value="F:sequence-specific DNA binding"/>
    <property type="evidence" value="ECO:0007669"/>
    <property type="project" value="InterPro"/>
</dbReference>
<dbReference type="AlphaFoldDB" id="A0A0F4QZH2"/>
<accession>A0A0F4QZH2</accession>
<feature type="domain" description="HTH araC/xylS-type" evidence="4">
    <location>
        <begin position="226"/>
        <end position="324"/>
    </location>
</feature>
<dbReference type="PROSITE" id="PS01124">
    <property type="entry name" value="HTH_ARAC_FAMILY_2"/>
    <property type="match status" value="1"/>
</dbReference>
<evidence type="ECO:0000256" key="2">
    <source>
        <dbReference type="ARBA" id="ARBA00023125"/>
    </source>
</evidence>
<name>A0A0F4QZH2_9GAMM</name>
<evidence type="ECO:0000256" key="3">
    <source>
        <dbReference type="ARBA" id="ARBA00023163"/>
    </source>
</evidence>
<evidence type="ECO:0000313" key="6">
    <source>
        <dbReference type="Proteomes" id="UP000033452"/>
    </source>
</evidence>
<dbReference type="PROSITE" id="PS00041">
    <property type="entry name" value="HTH_ARAC_FAMILY_1"/>
    <property type="match status" value="1"/>
</dbReference>
<keyword evidence="6" id="KW-1185">Reference proteome</keyword>
<sequence>MSTYTHRIAFTLYEQMLITSVTLPVEMLRAGEAFARRHLGHEFIPLEIAWLSESGETVHSSMGVPFSAHASFSALSDFDYIIIPSIWRNPRPVLRKNASLVANLADARREGATLIGVGTGVCFLAQSGILDGHSATTHWHYAEQFKRSYPLVALRPDYFITQSDRLYTVASLNALADVIVHFIAQFYGQEAANHVQQNFSHEVRKPYEEQRYLEGAVDRHSDEQIASIQFWLRNNCADEITFPDVAKQFGMSYRTFNRRFKAATGQTAANYLQTVRVRQVTELLASTNLSIQEIALACGFNSQGQLSRVFKSTMNQTPSQYRQVVRKKLFS</sequence>
<dbReference type="RefSeq" id="WP_046003235.1">
    <property type="nucleotide sequence ID" value="NZ_JXYA01000002.1"/>
</dbReference>
<keyword evidence="1" id="KW-0805">Transcription regulation</keyword>